<name>F4XVX0_9CYAN</name>
<organism evidence="1 2">
    <name type="scientific">Moorena producens 3L</name>
    <dbReference type="NCBI Taxonomy" id="489825"/>
    <lineage>
        <taxon>Bacteria</taxon>
        <taxon>Bacillati</taxon>
        <taxon>Cyanobacteriota</taxon>
        <taxon>Cyanophyceae</taxon>
        <taxon>Coleofasciculales</taxon>
        <taxon>Coleofasciculaceae</taxon>
        <taxon>Moorena</taxon>
    </lineage>
</organism>
<evidence type="ECO:0000313" key="1">
    <source>
        <dbReference type="EMBL" id="EGJ31383.1"/>
    </source>
</evidence>
<protein>
    <submittedName>
        <fullName evidence="1">Putative exosortase, PEP-CTERM interaction domain protein</fullName>
    </submittedName>
</protein>
<reference evidence="2" key="1">
    <citation type="journal article" date="2011" name="Proc. Natl. Acad. Sci. U.S.A.">
        <title>Genomic insights into the physiology and ecology of the marine filamentous cyanobacterium Lyngbya majuscula.</title>
        <authorList>
            <person name="Jones A.C."/>
            <person name="Monroe E.A."/>
            <person name="Podell S."/>
            <person name="Hess W.R."/>
            <person name="Klages S."/>
            <person name="Esquenazi E."/>
            <person name="Niessen S."/>
            <person name="Hoover H."/>
            <person name="Rothmann M."/>
            <person name="Lasken R.S."/>
            <person name="Yates J.R.III."/>
            <person name="Reinhardt R."/>
            <person name="Kube M."/>
            <person name="Burkart M.D."/>
            <person name="Allen E.E."/>
            <person name="Dorrestein P.C."/>
            <person name="Gerwick W.H."/>
            <person name="Gerwick L."/>
        </authorList>
    </citation>
    <scope>NUCLEOTIDE SEQUENCE [LARGE SCALE GENOMIC DNA]</scope>
    <source>
        <strain evidence="2">3L</strain>
    </source>
</reference>
<proteinExistence type="predicted"/>
<gene>
    <name evidence="1" type="ORF">LYNGBM3L_40210</name>
</gene>
<dbReference type="NCBIfam" id="TIGR02595">
    <property type="entry name" value="PEP_CTERM"/>
    <property type="match status" value="1"/>
</dbReference>
<sequence>MFKGQRICQKLAIITTGAALSLAVIEINPAQAITITYEFGTEEFSGKFSYDDANETRRKFFASIPDFPVIEISYPVDKIEFFFDNRTYTKADSTTEPVWLIFEGAGAGQQLRWSTEDFSFSPATGPAPSFPEFFTVFEIDGEFVETASFGLVEDEPASVPEPGTVIGLSLLGLGWLSKRKIASSPRV</sequence>
<dbReference type="InterPro" id="IPR013424">
    <property type="entry name" value="Ice-binding_C"/>
</dbReference>
<dbReference type="Proteomes" id="UP000003959">
    <property type="component" value="Unassembled WGS sequence"/>
</dbReference>
<dbReference type="AlphaFoldDB" id="F4XVX0"/>
<dbReference type="RefSeq" id="WP_008187287.1">
    <property type="nucleotide sequence ID" value="NZ_GL890940.1"/>
</dbReference>
<keyword evidence="2" id="KW-1185">Reference proteome</keyword>
<dbReference type="HOGENOM" id="CLU_1453817_0_0_3"/>
<accession>F4XVX0</accession>
<dbReference type="OrthoDB" id="9936768at2"/>
<dbReference type="EMBL" id="GL890940">
    <property type="protein sequence ID" value="EGJ31383.1"/>
    <property type="molecule type" value="Genomic_DNA"/>
</dbReference>
<evidence type="ECO:0000313" key="2">
    <source>
        <dbReference type="Proteomes" id="UP000003959"/>
    </source>
</evidence>